<feature type="compositionally biased region" description="Acidic residues" evidence="1">
    <location>
        <begin position="55"/>
        <end position="70"/>
    </location>
</feature>
<name>A0AAV9F157_ACOCL</name>
<dbReference type="AlphaFoldDB" id="A0AAV9F157"/>
<reference evidence="2" key="1">
    <citation type="journal article" date="2023" name="Nat. Commun.">
        <title>Diploid and tetraploid genomes of Acorus and the evolution of monocots.</title>
        <authorList>
            <person name="Ma L."/>
            <person name="Liu K.W."/>
            <person name="Li Z."/>
            <person name="Hsiao Y.Y."/>
            <person name="Qi Y."/>
            <person name="Fu T."/>
            <person name="Tang G.D."/>
            <person name="Zhang D."/>
            <person name="Sun W.H."/>
            <person name="Liu D.K."/>
            <person name="Li Y."/>
            <person name="Chen G.Z."/>
            <person name="Liu X.D."/>
            <person name="Liao X.Y."/>
            <person name="Jiang Y.T."/>
            <person name="Yu X."/>
            <person name="Hao Y."/>
            <person name="Huang J."/>
            <person name="Zhao X.W."/>
            <person name="Ke S."/>
            <person name="Chen Y.Y."/>
            <person name="Wu W.L."/>
            <person name="Hsu J.L."/>
            <person name="Lin Y.F."/>
            <person name="Huang M.D."/>
            <person name="Li C.Y."/>
            <person name="Huang L."/>
            <person name="Wang Z.W."/>
            <person name="Zhao X."/>
            <person name="Zhong W.Y."/>
            <person name="Peng D.H."/>
            <person name="Ahmad S."/>
            <person name="Lan S."/>
            <person name="Zhang J.S."/>
            <person name="Tsai W.C."/>
            <person name="Van de Peer Y."/>
            <person name="Liu Z.J."/>
        </authorList>
    </citation>
    <scope>NUCLEOTIDE SEQUENCE</scope>
    <source>
        <strain evidence="2">CP</strain>
    </source>
</reference>
<accession>A0AAV9F157</accession>
<dbReference type="Proteomes" id="UP001180020">
    <property type="component" value="Unassembled WGS sequence"/>
</dbReference>
<feature type="compositionally biased region" description="Basic and acidic residues" evidence="1">
    <location>
        <begin position="18"/>
        <end position="30"/>
    </location>
</feature>
<evidence type="ECO:0000256" key="1">
    <source>
        <dbReference type="SAM" id="MobiDB-lite"/>
    </source>
</evidence>
<feature type="compositionally biased region" description="Acidic residues" evidence="1">
    <location>
        <begin position="94"/>
        <end position="104"/>
    </location>
</feature>
<comment type="caution">
    <text evidence="2">The sequence shown here is derived from an EMBL/GenBank/DDBJ whole genome shotgun (WGS) entry which is preliminary data.</text>
</comment>
<protein>
    <submittedName>
        <fullName evidence="2">Uncharacterized protein</fullName>
    </submittedName>
</protein>
<reference evidence="2" key="2">
    <citation type="submission" date="2023-06" db="EMBL/GenBank/DDBJ databases">
        <authorList>
            <person name="Ma L."/>
            <person name="Liu K.-W."/>
            <person name="Li Z."/>
            <person name="Hsiao Y.-Y."/>
            <person name="Qi Y."/>
            <person name="Fu T."/>
            <person name="Tang G."/>
            <person name="Zhang D."/>
            <person name="Sun W.-H."/>
            <person name="Liu D.-K."/>
            <person name="Li Y."/>
            <person name="Chen G.-Z."/>
            <person name="Liu X.-D."/>
            <person name="Liao X.-Y."/>
            <person name="Jiang Y.-T."/>
            <person name="Yu X."/>
            <person name="Hao Y."/>
            <person name="Huang J."/>
            <person name="Zhao X.-W."/>
            <person name="Ke S."/>
            <person name="Chen Y.-Y."/>
            <person name="Wu W.-L."/>
            <person name="Hsu J.-L."/>
            <person name="Lin Y.-F."/>
            <person name="Huang M.-D."/>
            <person name="Li C.-Y."/>
            <person name="Huang L."/>
            <person name="Wang Z.-W."/>
            <person name="Zhao X."/>
            <person name="Zhong W.-Y."/>
            <person name="Peng D.-H."/>
            <person name="Ahmad S."/>
            <person name="Lan S."/>
            <person name="Zhang J.-S."/>
            <person name="Tsai W.-C."/>
            <person name="Van De Peer Y."/>
            <person name="Liu Z.-J."/>
        </authorList>
    </citation>
    <scope>NUCLEOTIDE SEQUENCE</scope>
    <source>
        <strain evidence="2">CP</strain>
        <tissue evidence="2">Leaves</tissue>
    </source>
</reference>
<organism evidence="2 3">
    <name type="scientific">Acorus calamus</name>
    <name type="common">Sweet flag</name>
    <dbReference type="NCBI Taxonomy" id="4465"/>
    <lineage>
        <taxon>Eukaryota</taxon>
        <taxon>Viridiplantae</taxon>
        <taxon>Streptophyta</taxon>
        <taxon>Embryophyta</taxon>
        <taxon>Tracheophyta</taxon>
        <taxon>Spermatophyta</taxon>
        <taxon>Magnoliopsida</taxon>
        <taxon>Liliopsida</taxon>
        <taxon>Acoraceae</taxon>
        <taxon>Acorus</taxon>
    </lineage>
</organism>
<keyword evidence="3" id="KW-1185">Reference proteome</keyword>
<sequence>MDVDGPVFQGEDLTWTQVEHEAYGDTVEHQRPRRSTQQTHQSQGARRRGKRPIIEEPEDEDDDDDEEDEIIPATQFQGQEGVGSSDETRAADNEIQEENTDSDDNNGGHGGNDGGDTSYGYGTPLGGTQGGDFVNNAMDYLFK</sequence>
<proteinExistence type="predicted"/>
<dbReference type="EMBL" id="JAUJYO010000004">
    <property type="protein sequence ID" value="KAK1319790.1"/>
    <property type="molecule type" value="Genomic_DNA"/>
</dbReference>
<evidence type="ECO:0000313" key="3">
    <source>
        <dbReference type="Proteomes" id="UP001180020"/>
    </source>
</evidence>
<feature type="region of interest" description="Disordered" evidence="1">
    <location>
        <begin position="1"/>
        <end position="143"/>
    </location>
</feature>
<gene>
    <name evidence="2" type="ORF">QJS10_CPB04g00855</name>
</gene>
<evidence type="ECO:0000313" key="2">
    <source>
        <dbReference type="EMBL" id="KAK1319790.1"/>
    </source>
</evidence>
<feature type="compositionally biased region" description="Polar residues" evidence="1">
    <location>
        <begin position="35"/>
        <end position="44"/>
    </location>
</feature>